<feature type="domain" description="Zn(2)-C6 fungal-type" evidence="6">
    <location>
        <begin position="49"/>
        <end position="79"/>
    </location>
</feature>
<evidence type="ECO:0000256" key="1">
    <source>
        <dbReference type="ARBA" id="ARBA00022723"/>
    </source>
</evidence>
<keyword evidence="5" id="KW-0539">Nucleus</keyword>
<dbReference type="InterPro" id="IPR036864">
    <property type="entry name" value="Zn2-C6_fun-type_DNA-bd_sf"/>
</dbReference>
<evidence type="ECO:0000256" key="3">
    <source>
        <dbReference type="ARBA" id="ARBA00023125"/>
    </source>
</evidence>
<keyword evidence="2" id="KW-0805">Transcription regulation</keyword>
<dbReference type="EMBL" id="KV878336">
    <property type="protein sequence ID" value="OJJ51804.1"/>
    <property type="molecule type" value="Genomic_DNA"/>
</dbReference>
<dbReference type="VEuPathDB" id="FungiDB:ASPZODRAFT_22227"/>
<dbReference type="GO" id="GO:0003677">
    <property type="term" value="F:DNA binding"/>
    <property type="evidence" value="ECO:0007669"/>
    <property type="project" value="UniProtKB-KW"/>
</dbReference>
<dbReference type="GO" id="GO:0006351">
    <property type="term" value="P:DNA-templated transcription"/>
    <property type="evidence" value="ECO:0007669"/>
    <property type="project" value="InterPro"/>
</dbReference>
<protein>
    <recommendedName>
        <fullName evidence="6">Zn(2)-C6 fungal-type domain-containing protein</fullName>
    </recommendedName>
</protein>
<dbReference type="Gene3D" id="4.10.240.10">
    <property type="entry name" value="Zn(2)-C6 fungal-type DNA-binding domain"/>
    <property type="match status" value="1"/>
</dbReference>
<dbReference type="InterPro" id="IPR007219">
    <property type="entry name" value="XnlR_reg_dom"/>
</dbReference>
<gene>
    <name evidence="7" type="ORF">ASPZODRAFT_22227</name>
</gene>
<evidence type="ECO:0000256" key="5">
    <source>
        <dbReference type="ARBA" id="ARBA00023242"/>
    </source>
</evidence>
<accession>A0A1L9SX97</accession>
<dbReference type="Proteomes" id="UP000184188">
    <property type="component" value="Unassembled WGS sequence"/>
</dbReference>
<dbReference type="PROSITE" id="PS00463">
    <property type="entry name" value="ZN2_CY6_FUNGAL_1"/>
    <property type="match status" value="1"/>
</dbReference>
<dbReference type="OrthoDB" id="103819at2759"/>
<organism evidence="7 8">
    <name type="scientific">Penicilliopsis zonata CBS 506.65</name>
    <dbReference type="NCBI Taxonomy" id="1073090"/>
    <lineage>
        <taxon>Eukaryota</taxon>
        <taxon>Fungi</taxon>
        <taxon>Dikarya</taxon>
        <taxon>Ascomycota</taxon>
        <taxon>Pezizomycotina</taxon>
        <taxon>Eurotiomycetes</taxon>
        <taxon>Eurotiomycetidae</taxon>
        <taxon>Eurotiales</taxon>
        <taxon>Aspergillaceae</taxon>
        <taxon>Penicilliopsis</taxon>
    </lineage>
</organism>
<evidence type="ECO:0000256" key="4">
    <source>
        <dbReference type="ARBA" id="ARBA00023163"/>
    </source>
</evidence>
<dbReference type="PROSITE" id="PS50048">
    <property type="entry name" value="ZN2_CY6_FUNGAL_2"/>
    <property type="match status" value="1"/>
</dbReference>
<dbReference type="PANTHER" id="PTHR47256:SF1">
    <property type="entry name" value="ZN(II)2CYS6 TRANSCRIPTION FACTOR (EUROFUNG)"/>
    <property type="match status" value="1"/>
</dbReference>
<keyword evidence="3" id="KW-0238">DNA-binding</keyword>
<dbReference type="InterPro" id="IPR053187">
    <property type="entry name" value="Notoamide_regulator"/>
</dbReference>
<dbReference type="RefSeq" id="XP_022586314.1">
    <property type="nucleotide sequence ID" value="XM_022727879.1"/>
</dbReference>
<reference evidence="8" key="1">
    <citation type="journal article" date="2017" name="Genome Biol.">
        <title>Comparative genomics reveals high biological diversity and specific adaptations in the industrially and medically important fungal genus Aspergillus.</title>
        <authorList>
            <person name="de Vries R.P."/>
            <person name="Riley R."/>
            <person name="Wiebenga A."/>
            <person name="Aguilar-Osorio G."/>
            <person name="Amillis S."/>
            <person name="Uchima C.A."/>
            <person name="Anderluh G."/>
            <person name="Asadollahi M."/>
            <person name="Askin M."/>
            <person name="Barry K."/>
            <person name="Battaglia E."/>
            <person name="Bayram O."/>
            <person name="Benocci T."/>
            <person name="Braus-Stromeyer S.A."/>
            <person name="Caldana C."/>
            <person name="Canovas D."/>
            <person name="Cerqueira G.C."/>
            <person name="Chen F."/>
            <person name="Chen W."/>
            <person name="Choi C."/>
            <person name="Clum A."/>
            <person name="Dos Santos R.A."/>
            <person name="Damasio A.R."/>
            <person name="Diallinas G."/>
            <person name="Emri T."/>
            <person name="Fekete E."/>
            <person name="Flipphi M."/>
            <person name="Freyberg S."/>
            <person name="Gallo A."/>
            <person name="Gournas C."/>
            <person name="Habgood R."/>
            <person name="Hainaut M."/>
            <person name="Harispe M.L."/>
            <person name="Henrissat B."/>
            <person name="Hilden K.S."/>
            <person name="Hope R."/>
            <person name="Hossain A."/>
            <person name="Karabika E."/>
            <person name="Karaffa L."/>
            <person name="Karanyi Z."/>
            <person name="Krasevec N."/>
            <person name="Kuo A."/>
            <person name="Kusch H."/>
            <person name="LaButti K."/>
            <person name="Lagendijk E.L."/>
            <person name="Lapidus A."/>
            <person name="Levasseur A."/>
            <person name="Lindquist E."/>
            <person name="Lipzen A."/>
            <person name="Logrieco A.F."/>
            <person name="MacCabe A."/>
            <person name="Maekelae M.R."/>
            <person name="Malavazi I."/>
            <person name="Melin P."/>
            <person name="Meyer V."/>
            <person name="Mielnichuk N."/>
            <person name="Miskei M."/>
            <person name="Molnar A.P."/>
            <person name="Mule G."/>
            <person name="Ngan C.Y."/>
            <person name="Orejas M."/>
            <person name="Orosz E."/>
            <person name="Ouedraogo J.P."/>
            <person name="Overkamp K.M."/>
            <person name="Park H.-S."/>
            <person name="Perrone G."/>
            <person name="Piumi F."/>
            <person name="Punt P.J."/>
            <person name="Ram A.F."/>
            <person name="Ramon A."/>
            <person name="Rauscher S."/>
            <person name="Record E."/>
            <person name="Riano-Pachon D.M."/>
            <person name="Robert V."/>
            <person name="Roehrig J."/>
            <person name="Ruller R."/>
            <person name="Salamov A."/>
            <person name="Salih N.S."/>
            <person name="Samson R.A."/>
            <person name="Sandor E."/>
            <person name="Sanguinetti M."/>
            <person name="Schuetze T."/>
            <person name="Sepcic K."/>
            <person name="Shelest E."/>
            <person name="Sherlock G."/>
            <person name="Sophianopoulou V."/>
            <person name="Squina F.M."/>
            <person name="Sun H."/>
            <person name="Susca A."/>
            <person name="Todd R.B."/>
            <person name="Tsang A."/>
            <person name="Unkles S.E."/>
            <person name="van de Wiele N."/>
            <person name="van Rossen-Uffink D."/>
            <person name="Oliveira J.V."/>
            <person name="Vesth T.C."/>
            <person name="Visser J."/>
            <person name="Yu J.-H."/>
            <person name="Zhou M."/>
            <person name="Andersen M.R."/>
            <person name="Archer D.B."/>
            <person name="Baker S.E."/>
            <person name="Benoit I."/>
            <person name="Brakhage A.A."/>
            <person name="Braus G.H."/>
            <person name="Fischer R."/>
            <person name="Frisvad J.C."/>
            <person name="Goldman G.H."/>
            <person name="Houbraken J."/>
            <person name="Oakley B."/>
            <person name="Pocsi I."/>
            <person name="Scazzocchio C."/>
            <person name="Seiboth B."/>
            <person name="vanKuyk P.A."/>
            <person name="Wortman J."/>
            <person name="Dyer P.S."/>
            <person name="Grigoriev I.V."/>
        </authorList>
    </citation>
    <scope>NUCLEOTIDE SEQUENCE [LARGE SCALE GENOMIC DNA]</scope>
    <source>
        <strain evidence="8">CBS 506.65</strain>
    </source>
</reference>
<dbReference type="Pfam" id="PF04082">
    <property type="entry name" value="Fungal_trans"/>
    <property type="match status" value="1"/>
</dbReference>
<keyword evidence="4" id="KW-0804">Transcription</keyword>
<evidence type="ECO:0000259" key="6">
    <source>
        <dbReference type="PROSITE" id="PS50048"/>
    </source>
</evidence>
<keyword evidence="1" id="KW-0479">Metal-binding</keyword>
<dbReference type="SUPFAM" id="SSF57701">
    <property type="entry name" value="Zn2/Cys6 DNA-binding domain"/>
    <property type="match status" value="1"/>
</dbReference>
<proteinExistence type="predicted"/>
<dbReference type="InterPro" id="IPR001138">
    <property type="entry name" value="Zn2Cys6_DnaBD"/>
</dbReference>
<keyword evidence="8" id="KW-1185">Reference proteome</keyword>
<dbReference type="Pfam" id="PF00172">
    <property type="entry name" value="Zn_clus"/>
    <property type="match status" value="1"/>
</dbReference>
<dbReference type="GO" id="GO:0000981">
    <property type="term" value="F:DNA-binding transcription factor activity, RNA polymerase II-specific"/>
    <property type="evidence" value="ECO:0007669"/>
    <property type="project" value="InterPro"/>
</dbReference>
<dbReference type="GO" id="GO:0008270">
    <property type="term" value="F:zinc ion binding"/>
    <property type="evidence" value="ECO:0007669"/>
    <property type="project" value="InterPro"/>
</dbReference>
<dbReference type="CDD" id="cd00067">
    <property type="entry name" value="GAL4"/>
    <property type="match status" value="1"/>
</dbReference>
<name>A0A1L9SX97_9EURO</name>
<evidence type="ECO:0000313" key="8">
    <source>
        <dbReference type="Proteomes" id="UP000184188"/>
    </source>
</evidence>
<sequence length="752" mass="84157">MNRKRPTASSAARSVSLPTLAPASPALPAIPAGVRVISRSRSRTYVSYACDACRKIKVKCDGITPQCSACARRGTQCVYNLETDGRRTKDLKREHEMLKSNSRDMLELFQLLKSIPDDEAIDALHRLRTSSSPSSALASIRGGLLATHSPSVSHSARACLPPMSSAYELELLSVHPVAFPALEPLTVTNVDLSLVGVPTHFDVRWSPPEPSLEPASSPETPPIQPMMYLNPQSLSRLYSGPSNHAYADPRLTRLQIAAWTNVPMSNEFAANILSLFFINEHPVQGFFDADLFLDDLVALRTKYCSRLLVNSILAYAGQCYAAVESISSKISFYCYNEAIKHWRDERTWDSLPTVAATMLLSIACNGFGIDSTGLTFLHESGQMAQRLHLFDPPHQDSKEHVLDPAMQRARAATAWGVFNWQTVHSFYFHQPPRMLNPPSLPIPGDWERNDKKVSISPSSGTPPFPQRSSPPYMGHTFPAFCKFFLILHDMVWIFYQDGAVASKATLADATTLYQRFVTWADTLPSYLTRSKYSPHHVINLHIWFHTAIIDCFRPFIRSAEHLKLGEFQSSRTRPEDIFTASIKQLQRLVYVYRSSYDSANTSILWHTAMLYVANDILKDASNPESRFYFLLCLRGYQRLMRCFRIAGSIARSILTIAVRNGIITLADAQTIRQDLERDVDTLFQPSEICSRYIIDLDLALTDPELATMQRLVNDFDAISLSPPHPAEPASATAVPIDFWKGDPKLLLKTLGS</sequence>
<dbReference type="STRING" id="1073090.A0A1L9SX97"/>
<dbReference type="AlphaFoldDB" id="A0A1L9SX97"/>
<dbReference type="GeneID" id="34614343"/>
<dbReference type="PANTHER" id="PTHR47256">
    <property type="entry name" value="ZN(II)2CYS6 TRANSCRIPTION FACTOR (EUROFUNG)-RELATED"/>
    <property type="match status" value="1"/>
</dbReference>
<dbReference type="SMART" id="SM00066">
    <property type="entry name" value="GAL4"/>
    <property type="match status" value="1"/>
</dbReference>
<evidence type="ECO:0000313" key="7">
    <source>
        <dbReference type="EMBL" id="OJJ51804.1"/>
    </source>
</evidence>
<dbReference type="CDD" id="cd12148">
    <property type="entry name" value="fungal_TF_MHR"/>
    <property type="match status" value="1"/>
</dbReference>
<evidence type="ECO:0000256" key="2">
    <source>
        <dbReference type="ARBA" id="ARBA00023015"/>
    </source>
</evidence>